<name>A0A7Z0WDM9_9PSEU</name>
<feature type="compositionally biased region" description="Low complexity" evidence="1">
    <location>
        <begin position="401"/>
        <end position="417"/>
    </location>
</feature>
<comment type="caution">
    <text evidence="2">The sequence shown here is derived from an EMBL/GenBank/DDBJ whole genome shotgun (WGS) entry which is preliminary data.</text>
</comment>
<reference evidence="2 3" key="1">
    <citation type="submission" date="2016-12" db="EMBL/GenBank/DDBJ databases">
        <title>The draft genome sequence of Actinophytocola xinjiangensis.</title>
        <authorList>
            <person name="Wang W."/>
            <person name="Yuan L."/>
        </authorList>
    </citation>
    <scope>NUCLEOTIDE SEQUENCE [LARGE SCALE GENOMIC DNA]</scope>
    <source>
        <strain evidence="2 3">CGMCC 4.4663</strain>
    </source>
</reference>
<feature type="compositionally biased region" description="Low complexity" evidence="1">
    <location>
        <begin position="82"/>
        <end position="110"/>
    </location>
</feature>
<dbReference type="AlphaFoldDB" id="A0A7Z0WDM9"/>
<dbReference type="RefSeq" id="WP_075137981.1">
    <property type="nucleotide sequence ID" value="NZ_MSIF01000035.1"/>
</dbReference>
<feature type="region of interest" description="Disordered" evidence="1">
    <location>
        <begin position="77"/>
        <end position="120"/>
    </location>
</feature>
<keyword evidence="3" id="KW-1185">Reference proteome</keyword>
<gene>
    <name evidence="2" type="ORF">BLA60_38225</name>
</gene>
<feature type="region of interest" description="Disordered" evidence="1">
    <location>
        <begin position="394"/>
        <end position="417"/>
    </location>
</feature>
<dbReference type="Proteomes" id="UP000185696">
    <property type="component" value="Unassembled WGS sequence"/>
</dbReference>
<dbReference type="EMBL" id="MSIF01000035">
    <property type="protein sequence ID" value="OLF04935.1"/>
    <property type="molecule type" value="Genomic_DNA"/>
</dbReference>
<evidence type="ECO:0000256" key="1">
    <source>
        <dbReference type="SAM" id="MobiDB-lite"/>
    </source>
</evidence>
<protein>
    <submittedName>
        <fullName evidence="2">Uncharacterized protein</fullName>
    </submittedName>
</protein>
<proteinExistence type="predicted"/>
<sequence length="454" mass="45511">MPQGFEYDPTIVRARAMTLRTPRTSAADFGAAWSCRGAAFRVSLAVLAEDLTHLPSTLTAADLAPLRTFPLRAAEANDEPDAAAAAKPASSAGAASSAEAGAETTGSAPEADGKADTSAGEAGAAAKAGAAAEKAEAGAVGEAEAIAPEAAEFSGDSWEIVGGALGGVSAQRRGELRGLHFGRVREDLRRLDAVADALDGQAPLTDYARALRGAVAGLRSALGAAHRRLVAYRATLEAGSAPANATADVTSDVDDLLGSALAGLRAVVAVRPFSAGRQLLALGRQVTVVDGGIDHVTVTIADGAGDPTTYDLDFDAASGQALTPARTRPSARRIPAGTNGKCVFDHPGVTVTVERDLFDAATVILTLDDGRAEPSTHTVAVSPAPVLPRVPEQAAGSDEIAAGGAAGSTAGSTAGSAVGTAAGTGWSVHGDLFDTRDPVHSVHGVLSLDDRPGN</sequence>
<dbReference type="OrthoDB" id="4981820at2"/>
<accession>A0A7Z0WDM9</accession>
<organism evidence="2 3">
    <name type="scientific">Actinophytocola xinjiangensis</name>
    <dbReference type="NCBI Taxonomy" id="485602"/>
    <lineage>
        <taxon>Bacteria</taxon>
        <taxon>Bacillati</taxon>
        <taxon>Actinomycetota</taxon>
        <taxon>Actinomycetes</taxon>
        <taxon>Pseudonocardiales</taxon>
        <taxon>Pseudonocardiaceae</taxon>
    </lineage>
</organism>
<evidence type="ECO:0000313" key="2">
    <source>
        <dbReference type="EMBL" id="OLF04935.1"/>
    </source>
</evidence>
<evidence type="ECO:0000313" key="3">
    <source>
        <dbReference type="Proteomes" id="UP000185696"/>
    </source>
</evidence>